<dbReference type="Pfam" id="PF13432">
    <property type="entry name" value="TPR_16"/>
    <property type="match status" value="1"/>
</dbReference>
<dbReference type="FunCoup" id="A0A0D2WXJ0">
    <property type="interactions" value="451"/>
</dbReference>
<proteinExistence type="predicted"/>
<dbReference type="GO" id="GO:0000993">
    <property type="term" value="F:RNA polymerase II complex binding"/>
    <property type="evidence" value="ECO:0007669"/>
    <property type="project" value="TreeGrafter"/>
</dbReference>
<keyword evidence="6" id="KW-1185">Reference proteome</keyword>
<dbReference type="GO" id="GO:0006368">
    <property type="term" value="P:transcription elongation by RNA polymerase II"/>
    <property type="evidence" value="ECO:0007669"/>
    <property type="project" value="TreeGrafter"/>
</dbReference>
<gene>
    <name evidence="5" type="ORF">CAOG_009149</name>
</gene>
<dbReference type="OrthoDB" id="343875at2759"/>
<dbReference type="Pfam" id="PF13174">
    <property type="entry name" value="TPR_6"/>
    <property type="match status" value="1"/>
</dbReference>
<feature type="compositionally biased region" description="Basic residues" evidence="4">
    <location>
        <begin position="1032"/>
        <end position="1043"/>
    </location>
</feature>
<dbReference type="EMBL" id="KE346376">
    <property type="protein sequence ID" value="KJE97930.1"/>
    <property type="molecule type" value="Genomic_DNA"/>
</dbReference>
<dbReference type="InterPro" id="IPR019734">
    <property type="entry name" value="TPR_rpt"/>
</dbReference>
<dbReference type="Pfam" id="PF14559">
    <property type="entry name" value="TPR_19"/>
    <property type="match status" value="1"/>
</dbReference>
<dbReference type="SMART" id="SM00028">
    <property type="entry name" value="TPR"/>
    <property type="match status" value="11"/>
</dbReference>
<dbReference type="Gene3D" id="1.25.40.10">
    <property type="entry name" value="Tetratricopeptide repeat domain"/>
    <property type="match status" value="5"/>
</dbReference>
<dbReference type="GO" id="GO:0016593">
    <property type="term" value="C:Cdc73/Paf1 complex"/>
    <property type="evidence" value="ECO:0007669"/>
    <property type="project" value="TreeGrafter"/>
</dbReference>
<feature type="compositionally biased region" description="Acidic residues" evidence="4">
    <location>
        <begin position="974"/>
        <end position="984"/>
    </location>
</feature>
<feature type="compositionally biased region" description="Basic and acidic residues" evidence="4">
    <location>
        <begin position="1044"/>
        <end position="1084"/>
    </location>
</feature>
<keyword evidence="1" id="KW-0677">Repeat</keyword>
<evidence type="ECO:0000256" key="2">
    <source>
        <dbReference type="ARBA" id="ARBA00022803"/>
    </source>
</evidence>
<dbReference type="AlphaFoldDB" id="A0A0D2WXJ0"/>
<organism evidence="5 6">
    <name type="scientific">Capsaspora owczarzaki (strain ATCC 30864)</name>
    <dbReference type="NCBI Taxonomy" id="595528"/>
    <lineage>
        <taxon>Eukaryota</taxon>
        <taxon>Filasterea</taxon>
        <taxon>Capsaspora</taxon>
    </lineage>
</organism>
<keyword evidence="2 3" id="KW-0802">TPR repeat</keyword>
<dbReference type="InterPro" id="IPR031101">
    <property type="entry name" value="Ctr9"/>
</dbReference>
<dbReference type="eggNOG" id="KOG2002">
    <property type="taxonomic scope" value="Eukaryota"/>
</dbReference>
<dbReference type="PhylomeDB" id="A0A0D2WXJ0"/>
<dbReference type="InterPro" id="IPR011990">
    <property type="entry name" value="TPR-like_helical_dom_sf"/>
</dbReference>
<sequence length="1153" mass="129291">MQAPAPTSIEIPLRGSNEVLEIEFAELPDLGDLLGILKQEKARLRIWLVLAIQYYNQKMPEACSQLLTAASDAASTEPEYADAIQDRLSILNALGAFYLQQAVEERDRETREALLQKATSQFNRADTLDVHGTLNMVGKGMLFLLRNNYERAATQFRYVTAQNPAHIPALMGQACAAYNLKQFKEALGLYRRVLRINPTGSAAIVRYGIGVCLFKLKDLERAQLAFKRVLELVPDHLEACVALATIEFNTGVDKEASATEMLTGRSAATVANLAPAQISEQASILQQAAVASVTSGMQLLQQAYKISSEENRDNAMLLNHLSNYFFSYRELDKSANLALSALHRSDVDEIKAISCYLIGRKHHAAEDYDQAFQFYYQANRLWDSFALPQFGLGQLYIKKGDIAKAAEYLEKVLVKFPDNYEASKILGSLYVTSQYSNKRQRAQQLLHKITVAQPKDVEAWIELAQLQEQTDFAAALEAYETAARLLLEADIKIAPEILNNIATLRHKLGQLDKAQDMNAAAAADVDQQIRDEEQNEMVDAQNLRSLNGLKVTIRYNRARLLEDMNNPADAEVIYRELIQEHPTLIDCYLRLAAIAKNQGRIAAAAEWVREVFAIQPHNPDAWCFVGNMHLSRYEWNLAQNKFEMLLKNNGKTNKVDPYPLIALGNIFQQSAQPVSVPKAQMDKSYVRAAEFFTKALQEDSRNIYAANGLACVMAENGFVKEAEDVFLKVRETTSESADVWTNLGHLYSSYDYTRSVKMYTNCLRKFHNDKDLDVLMHLARVHYQFKKFDACKSVLQQAFHLHPHETVIRYHLALCEEAFAEHTFAQETLHPRDVTHAIASLQVAHKIYDNLSKYPKSSRLGFTPARAAQSASRVADMLAQSAQVMRRAEAQEAERQRKAQEHEVLRKNLMERKAADEAVRQSKIAEEHARLALIAETHRKRADEAFAEFQANASAAAAAAASKKSSRGRKADTAMDDFVDDEEDSRPKKGRRSKDSGSSDESEEDAASTPSSSQGEDGGDGETAPKASKEERKRRREARKKEKRSRDKADKKSRQKRRRDDGSLEAEPRKAAREADSSDEDKGKSSSSSSRVPKRVFKSKELISDSDDDQPSSSVFRRDEDDDQDDDANTAAAPASTATFTTKARRAVESDDE</sequence>
<protein>
    <submittedName>
        <fullName evidence="5">Uncharacterized protein</fullName>
    </submittedName>
</protein>
<feature type="compositionally biased region" description="Low complexity" evidence="4">
    <location>
        <begin position="1129"/>
        <end position="1142"/>
    </location>
</feature>
<dbReference type="OMA" id="EHWLTIA"/>
<feature type="repeat" description="TPR" evidence="3">
    <location>
        <begin position="203"/>
        <end position="236"/>
    </location>
</feature>
<name>A0A0D2WXJ0_CAPO3</name>
<dbReference type="STRING" id="595528.A0A0D2WXJ0"/>
<dbReference type="Proteomes" id="UP000008743">
    <property type="component" value="Unassembled WGS sequence"/>
</dbReference>
<feature type="region of interest" description="Disordered" evidence="4">
    <location>
        <begin position="961"/>
        <end position="1153"/>
    </location>
</feature>
<dbReference type="PANTHER" id="PTHR14027:SF2">
    <property type="entry name" value="RNA POLYMERASE-ASSOCIATED PROTEIN CTR9 HOMOLOG"/>
    <property type="match status" value="1"/>
</dbReference>
<feature type="repeat" description="TPR" evidence="3">
    <location>
        <begin position="386"/>
        <end position="419"/>
    </location>
</feature>
<dbReference type="GO" id="GO:0006355">
    <property type="term" value="P:regulation of DNA-templated transcription"/>
    <property type="evidence" value="ECO:0007669"/>
    <property type="project" value="InterPro"/>
</dbReference>
<dbReference type="PROSITE" id="PS50005">
    <property type="entry name" value="TPR"/>
    <property type="match status" value="2"/>
</dbReference>
<dbReference type="InParanoid" id="A0A0D2WXJ0"/>
<dbReference type="PANTHER" id="PTHR14027">
    <property type="entry name" value="RNA POLYMERASE-ASSOCIATED PROTEIN CTR9"/>
    <property type="match status" value="1"/>
</dbReference>
<reference evidence="6" key="1">
    <citation type="submission" date="2011-02" db="EMBL/GenBank/DDBJ databases">
        <title>The Genome Sequence of Capsaspora owczarzaki ATCC 30864.</title>
        <authorList>
            <person name="Russ C."/>
            <person name="Cuomo C."/>
            <person name="Burger G."/>
            <person name="Gray M.W."/>
            <person name="Holland P.W.H."/>
            <person name="King N."/>
            <person name="Lang F.B.F."/>
            <person name="Roger A.J."/>
            <person name="Ruiz-Trillo I."/>
            <person name="Young S.K."/>
            <person name="Zeng Q."/>
            <person name="Gargeya S."/>
            <person name="Alvarado L."/>
            <person name="Berlin A."/>
            <person name="Chapman S.B."/>
            <person name="Chen Z."/>
            <person name="Freedman E."/>
            <person name="Gellesch M."/>
            <person name="Goldberg J."/>
            <person name="Griggs A."/>
            <person name="Gujja S."/>
            <person name="Heilman E."/>
            <person name="Heiman D."/>
            <person name="Howarth C."/>
            <person name="Mehta T."/>
            <person name="Neiman D."/>
            <person name="Pearson M."/>
            <person name="Roberts A."/>
            <person name="Saif S."/>
            <person name="Shea T."/>
            <person name="Shenoy N."/>
            <person name="Sisk P."/>
            <person name="Stolte C."/>
            <person name="Sykes S."/>
            <person name="White J."/>
            <person name="Yandava C."/>
            <person name="Haas B."/>
            <person name="Nusbaum C."/>
            <person name="Birren B."/>
        </authorList>
    </citation>
    <scope>NUCLEOTIDE SEQUENCE</scope>
    <source>
        <strain evidence="6">ATCC 30864</strain>
    </source>
</reference>
<evidence type="ECO:0000256" key="3">
    <source>
        <dbReference type="PROSITE-ProRule" id="PRU00339"/>
    </source>
</evidence>
<accession>A0A0D2WXJ0</accession>
<evidence type="ECO:0000256" key="1">
    <source>
        <dbReference type="ARBA" id="ARBA00022737"/>
    </source>
</evidence>
<evidence type="ECO:0000313" key="6">
    <source>
        <dbReference type="Proteomes" id="UP000008743"/>
    </source>
</evidence>
<evidence type="ECO:0000313" key="5">
    <source>
        <dbReference type="EMBL" id="KJE97930.1"/>
    </source>
</evidence>
<evidence type="ECO:0000256" key="4">
    <source>
        <dbReference type="SAM" id="MobiDB-lite"/>
    </source>
</evidence>
<dbReference type="SUPFAM" id="SSF48452">
    <property type="entry name" value="TPR-like"/>
    <property type="match status" value="4"/>
</dbReference>